<evidence type="ECO:0000313" key="2">
    <source>
        <dbReference type="Proteomes" id="UP000254209"/>
    </source>
</evidence>
<proteinExistence type="predicted"/>
<keyword evidence="2" id="KW-1185">Reference proteome</keyword>
<dbReference type="Proteomes" id="UP000254209">
    <property type="component" value="Unassembled WGS sequence"/>
</dbReference>
<dbReference type="RefSeq" id="WP_034296013.1">
    <property type="nucleotide sequence ID" value="NZ_CP091519.2"/>
</dbReference>
<name>A0A376BWJ7_9NEIS</name>
<dbReference type="STRING" id="1120980.GCA_000745955_02672"/>
<dbReference type="AlphaFoldDB" id="A0A376BWJ7"/>
<organism evidence="1 2">
    <name type="scientific">Alysiella crassa</name>
    <dbReference type="NCBI Taxonomy" id="153491"/>
    <lineage>
        <taxon>Bacteria</taxon>
        <taxon>Pseudomonadati</taxon>
        <taxon>Pseudomonadota</taxon>
        <taxon>Betaproteobacteria</taxon>
        <taxon>Neisseriales</taxon>
        <taxon>Neisseriaceae</taxon>
        <taxon>Alysiella</taxon>
    </lineage>
</organism>
<sequence length="68" mass="7507">MGANKKTTLSEQLDKLKQDGGNGVLSKRRVGARTHAVHTVGILPSFFYFQPTFTIFQSTNHTPIFQAA</sequence>
<reference evidence="1 2" key="1">
    <citation type="submission" date="2018-06" db="EMBL/GenBank/DDBJ databases">
        <authorList>
            <consortium name="Pathogen Informatics"/>
            <person name="Doyle S."/>
        </authorList>
    </citation>
    <scope>NUCLEOTIDE SEQUENCE [LARGE SCALE GENOMIC DNA]</scope>
    <source>
        <strain evidence="1 2">NCTC10283</strain>
    </source>
</reference>
<dbReference type="EMBL" id="UFSO01000003">
    <property type="protein sequence ID" value="SSY81173.1"/>
    <property type="molecule type" value="Genomic_DNA"/>
</dbReference>
<accession>A0A376BWJ7</accession>
<protein>
    <submittedName>
        <fullName evidence="1">Uncharacterized protein</fullName>
    </submittedName>
</protein>
<evidence type="ECO:0000313" key="1">
    <source>
        <dbReference type="EMBL" id="SSY81173.1"/>
    </source>
</evidence>
<gene>
    <name evidence="1" type="ORF">NCTC10283_02740</name>
</gene>